<feature type="region of interest" description="Disordered" evidence="1">
    <location>
        <begin position="1"/>
        <end position="98"/>
    </location>
</feature>
<evidence type="ECO:0000313" key="2">
    <source>
        <dbReference type="EMBL" id="KAF4967528.1"/>
    </source>
</evidence>
<proteinExistence type="predicted"/>
<name>A0A8H4U0I7_9HYPO</name>
<dbReference type="AlphaFoldDB" id="A0A8H4U0I7"/>
<dbReference type="Proteomes" id="UP000622797">
    <property type="component" value="Unassembled WGS sequence"/>
</dbReference>
<organism evidence="2 3">
    <name type="scientific">Fusarium sarcochroum</name>
    <dbReference type="NCBI Taxonomy" id="1208366"/>
    <lineage>
        <taxon>Eukaryota</taxon>
        <taxon>Fungi</taxon>
        <taxon>Dikarya</taxon>
        <taxon>Ascomycota</taxon>
        <taxon>Pezizomycotina</taxon>
        <taxon>Sordariomycetes</taxon>
        <taxon>Hypocreomycetidae</taxon>
        <taxon>Hypocreales</taxon>
        <taxon>Nectriaceae</taxon>
        <taxon>Fusarium</taxon>
        <taxon>Fusarium lateritium species complex</taxon>
    </lineage>
</organism>
<reference evidence="2" key="2">
    <citation type="submission" date="2020-05" db="EMBL/GenBank/DDBJ databases">
        <authorList>
            <person name="Kim H.-S."/>
            <person name="Proctor R.H."/>
            <person name="Brown D.W."/>
        </authorList>
    </citation>
    <scope>NUCLEOTIDE SEQUENCE</scope>
    <source>
        <strain evidence="2">NRRL 20472</strain>
    </source>
</reference>
<feature type="compositionally biased region" description="Basic residues" evidence="1">
    <location>
        <begin position="1"/>
        <end position="14"/>
    </location>
</feature>
<sequence>MDITRGSRRARHVAAAHANAGANANANAAASSPSGPGHGMPSSPFVAGTPSGSAARLPPGHGASPAAGLVTPDGPPLHRTPDQPPDQRRRRAPPPNPFRLYRMPSYLIWCNLRVFAAVASADNWYQVMQCE</sequence>
<evidence type="ECO:0000313" key="3">
    <source>
        <dbReference type="Proteomes" id="UP000622797"/>
    </source>
</evidence>
<dbReference type="EMBL" id="JABEXW010000232">
    <property type="protein sequence ID" value="KAF4967528.1"/>
    <property type="molecule type" value="Genomic_DNA"/>
</dbReference>
<gene>
    <name evidence="2" type="ORF">FSARC_4913</name>
</gene>
<evidence type="ECO:0000256" key="1">
    <source>
        <dbReference type="SAM" id="MobiDB-lite"/>
    </source>
</evidence>
<feature type="compositionally biased region" description="Low complexity" evidence="1">
    <location>
        <begin position="15"/>
        <end position="44"/>
    </location>
</feature>
<keyword evidence="3" id="KW-1185">Reference proteome</keyword>
<comment type="caution">
    <text evidence="2">The sequence shown here is derived from an EMBL/GenBank/DDBJ whole genome shotgun (WGS) entry which is preliminary data.</text>
</comment>
<reference evidence="2" key="1">
    <citation type="journal article" date="2020" name="BMC Genomics">
        <title>Correction to: Identification and distribution of gene clusters required for synthesis of sphingolipid metabolism inhibitors in diverse species of the filamentous fungus Fusarium.</title>
        <authorList>
            <person name="Kim H.S."/>
            <person name="Lohmar J.M."/>
            <person name="Busman M."/>
            <person name="Brown D.W."/>
            <person name="Naumann T.A."/>
            <person name="Divon H.H."/>
            <person name="Lysoe E."/>
            <person name="Uhlig S."/>
            <person name="Proctor R.H."/>
        </authorList>
    </citation>
    <scope>NUCLEOTIDE SEQUENCE</scope>
    <source>
        <strain evidence="2">NRRL 20472</strain>
    </source>
</reference>
<accession>A0A8H4U0I7</accession>
<protein>
    <submittedName>
        <fullName evidence="2">Uncharacterized protein</fullName>
    </submittedName>
</protein>